<evidence type="ECO:0000313" key="2">
    <source>
        <dbReference type="Proteomes" id="UP001607303"/>
    </source>
</evidence>
<protein>
    <submittedName>
        <fullName evidence="1">F-box only protein 22-like isoform X1</fullName>
    </submittedName>
</protein>
<keyword evidence="2" id="KW-1185">Reference proteome</keyword>
<dbReference type="EMBL" id="JAYRBN010000007">
    <property type="protein sequence ID" value="KAL2751085.1"/>
    <property type="molecule type" value="Genomic_DNA"/>
</dbReference>
<comment type="caution">
    <text evidence="1">The sequence shown here is derived from an EMBL/GenBank/DDBJ whole genome shotgun (WGS) entry which is preliminary data.</text>
</comment>
<dbReference type="Proteomes" id="UP001607303">
    <property type="component" value="Unassembled WGS sequence"/>
</dbReference>
<proteinExistence type="predicted"/>
<gene>
    <name evidence="1" type="ORF">V1477_000243</name>
</gene>
<evidence type="ECO:0000313" key="1">
    <source>
        <dbReference type="EMBL" id="KAL2751085.1"/>
    </source>
</evidence>
<organism evidence="1 2">
    <name type="scientific">Vespula maculifrons</name>
    <name type="common">Eastern yellow jacket</name>
    <name type="synonym">Wasp</name>
    <dbReference type="NCBI Taxonomy" id="7453"/>
    <lineage>
        <taxon>Eukaryota</taxon>
        <taxon>Metazoa</taxon>
        <taxon>Ecdysozoa</taxon>
        <taxon>Arthropoda</taxon>
        <taxon>Hexapoda</taxon>
        <taxon>Insecta</taxon>
        <taxon>Pterygota</taxon>
        <taxon>Neoptera</taxon>
        <taxon>Endopterygota</taxon>
        <taxon>Hymenoptera</taxon>
        <taxon>Apocrita</taxon>
        <taxon>Aculeata</taxon>
        <taxon>Vespoidea</taxon>
        <taxon>Vespidae</taxon>
        <taxon>Vespinae</taxon>
        <taxon>Vespula</taxon>
    </lineage>
</organism>
<dbReference type="AlphaFoldDB" id="A0ABD2D123"/>
<name>A0ABD2D123_VESMC</name>
<accession>A0ABD2D123</accession>
<reference evidence="1 2" key="1">
    <citation type="journal article" date="2024" name="Ann. Entomol. Soc. Am.">
        <title>Genomic analyses of the southern and eastern yellowjacket wasps (Hymenoptera: Vespidae) reveal evolutionary signatures of social life.</title>
        <authorList>
            <person name="Catto M.A."/>
            <person name="Caine P.B."/>
            <person name="Orr S.E."/>
            <person name="Hunt B.G."/>
            <person name="Goodisman M.A.D."/>
        </authorList>
    </citation>
    <scope>NUCLEOTIDE SEQUENCE [LARGE SCALE GENOMIC DNA]</scope>
    <source>
        <strain evidence="1">232</strain>
        <tissue evidence="1">Head and thorax</tissue>
    </source>
</reference>
<sequence length="455" mass="52896">MQSSQWKSECHGYVTLVANVFWLEAVNDEMRTRGPSCIIRSKRKTNAPLSFDSIKKEMIECSAFKSIFNIFFVASEEEESPSQRCHCEYLPFNFSFVSLNMWNSFLMKEKDPIYPWNNGIYCEELKTLFDTSFYNAEQLKTMFEASFSNDFYQTSCLLLLYEYLNYGFVIRLNLLFPSTKNCLKIIGLQDIKVEYRRTCIMQSSQWKSECHGYVTLVANVFWLEAVNDEIRTRGPSCIIRSRRKTNAPLSFDSIKKEMIGCSAFKPIFNIFFVASEEEESPSQRCHCEYLPFNFSSVSLNMCNSFLIKGKDLIVGMFSPKVFDVRISKLIFNKHSSKAGIYCKELKTLFDTSFYNAEQLKTIFEVSFGKDSHKINCLILFPYAKTSVWGGVVQKLSVCSMMIKFKKHSISLMFTSDIRSSYSYNLKSIIFNRLFPEVPLIEYFDNNAFGREVFND</sequence>